<evidence type="ECO:0000313" key="1">
    <source>
        <dbReference type="EMBL" id="MBK3333081.1"/>
    </source>
</evidence>
<sequence length="344" mass="39857">MINFKPLISNYEFFQIVKPLGKSIHLKAGETVKAEVIDILPTGGVVLRMKGGLLTVETDIPLQKDTTLLLKILDTSPQHRLKIQVVGILDKNNTAVQLLNLQQLKVDELISALKNTDTENILLSQIFSMSTSSLTEKERSMLSQLLISIIKNSSFPHNIKHLFTNLQSLEPSRFQHIILNSGVFYENKVKNRKFEQIKNDFKYIAFSTLSEEREKIIKTIDSYQLLSKLTGGVFTFIPLMWDEMKRGDIFFKKSKKGKNLYFCRIDLELKNLGRIVSGIFMFGKELHINFYIEDENLREIIQKSADTLMQNLKKYNFSHIYIKMLKTLPEEKKFIDEDFLRLKV</sequence>
<dbReference type="Proteomes" id="UP000772812">
    <property type="component" value="Unassembled WGS sequence"/>
</dbReference>
<proteinExistence type="predicted"/>
<keyword evidence="1" id="KW-0966">Cell projection</keyword>
<gene>
    <name evidence="1" type="ORF">GWK41_08365</name>
</gene>
<reference evidence="1 2" key="1">
    <citation type="journal article" date="2021" name="Syst. Appl. Microbiol.">
        <title>Persephonella atlantica sp. nov.: How to adapt to physico-chemical gradients in high temperature hydrothermal habitats.</title>
        <authorList>
            <person name="Francois D.X."/>
            <person name="Godfroy A."/>
            <person name="Mathien C."/>
            <person name="Aube J."/>
            <person name="Cathalot C."/>
            <person name="Lesongeur F."/>
            <person name="L'Haridon S."/>
            <person name="Philippon X."/>
            <person name="Roussel E.G."/>
        </authorList>
    </citation>
    <scope>NUCLEOTIDE SEQUENCE [LARGE SCALE GENOMIC DNA]</scope>
    <source>
        <strain evidence="1 2">MO1340</strain>
    </source>
</reference>
<comment type="caution">
    <text evidence="1">The sequence shown here is derived from an EMBL/GenBank/DDBJ whole genome shotgun (WGS) entry which is preliminary data.</text>
</comment>
<keyword evidence="1" id="KW-0282">Flagellum</keyword>
<keyword evidence="2" id="KW-1185">Reference proteome</keyword>
<dbReference type="RefSeq" id="WP_200674490.1">
    <property type="nucleotide sequence ID" value="NZ_JAACYA010000002.1"/>
</dbReference>
<accession>A0ABS1GJS4</accession>
<name>A0ABS1GJS4_9AQUI</name>
<organism evidence="1 2">
    <name type="scientific">Persephonella atlantica</name>
    <dbReference type="NCBI Taxonomy" id="2699429"/>
    <lineage>
        <taxon>Bacteria</taxon>
        <taxon>Pseudomonadati</taxon>
        <taxon>Aquificota</taxon>
        <taxon>Aquificia</taxon>
        <taxon>Aquificales</taxon>
        <taxon>Hydrogenothermaceae</taxon>
        <taxon>Persephonella</taxon>
    </lineage>
</organism>
<protein>
    <submittedName>
        <fullName evidence="1">Flagellar hook-length control protein FliK</fullName>
    </submittedName>
</protein>
<keyword evidence="1" id="KW-0969">Cilium</keyword>
<evidence type="ECO:0000313" key="2">
    <source>
        <dbReference type="Proteomes" id="UP000772812"/>
    </source>
</evidence>
<dbReference type="EMBL" id="JAACYA010000002">
    <property type="protein sequence ID" value="MBK3333081.1"/>
    <property type="molecule type" value="Genomic_DNA"/>
</dbReference>